<accession>A0A0F9S8I7</accession>
<organism evidence="1">
    <name type="scientific">marine sediment metagenome</name>
    <dbReference type="NCBI Taxonomy" id="412755"/>
    <lineage>
        <taxon>unclassified sequences</taxon>
        <taxon>metagenomes</taxon>
        <taxon>ecological metagenomes</taxon>
    </lineage>
</organism>
<comment type="caution">
    <text evidence="1">The sequence shown here is derived from an EMBL/GenBank/DDBJ whole genome shotgun (WGS) entry which is preliminary data.</text>
</comment>
<dbReference type="EMBL" id="LAZR01000593">
    <property type="protein sequence ID" value="KKN63339.1"/>
    <property type="molecule type" value="Genomic_DNA"/>
</dbReference>
<reference evidence="1" key="1">
    <citation type="journal article" date="2015" name="Nature">
        <title>Complex archaea that bridge the gap between prokaryotes and eukaryotes.</title>
        <authorList>
            <person name="Spang A."/>
            <person name="Saw J.H."/>
            <person name="Jorgensen S.L."/>
            <person name="Zaremba-Niedzwiedzka K."/>
            <person name="Martijn J."/>
            <person name="Lind A.E."/>
            <person name="van Eijk R."/>
            <person name="Schleper C."/>
            <person name="Guy L."/>
            <person name="Ettema T.J."/>
        </authorList>
    </citation>
    <scope>NUCLEOTIDE SEQUENCE</scope>
</reference>
<dbReference type="AlphaFoldDB" id="A0A0F9S8I7"/>
<protein>
    <submittedName>
        <fullName evidence="1">Uncharacterized protein</fullName>
    </submittedName>
</protein>
<sequence>MPIGIITNPQYRTLKVGDISNGNYMQVLADGTIRLEGDARTWTDFSVPLTRDKQGQASKPDYDFTNLGLLFPQNNETEEIYLNLQMLHQKALSLSINMHVHYIQSAAEQPIFELQYKFYNNGGDVPGSWTTIDTSANKGRYTWTTNDMMQKGNFPTIAAPANEIVSANLDVKLYRQTGDGLAGDVLTKYVDFHFQIDSLGSAQEYLK</sequence>
<evidence type="ECO:0000313" key="1">
    <source>
        <dbReference type="EMBL" id="KKN63339.1"/>
    </source>
</evidence>
<name>A0A0F9S8I7_9ZZZZ</name>
<proteinExistence type="predicted"/>
<gene>
    <name evidence="1" type="ORF">LCGC14_0502870</name>
</gene>